<keyword evidence="2" id="KW-0472">Membrane</keyword>
<feature type="transmembrane region" description="Helical" evidence="2">
    <location>
        <begin position="63"/>
        <end position="84"/>
    </location>
</feature>
<reference evidence="3" key="1">
    <citation type="submission" date="2016-11" db="UniProtKB">
        <authorList>
            <consortium name="WormBaseParasite"/>
        </authorList>
    </citation>
    <scope>IDENTIFICATION</scope>
    <source>
        <strain evidence="3">pt0022</strain>
    </source>
</reference>
<dbReference type="WBParaSite" id="maker-PairedContig_3974-snap-gene-1.19-mRNA-1">
    <property type="protein sequence ID" value="maker-PairedContig_3974-snap-gene-1.19-mRNA-1"/>
    <property type="gene ID" value="maker-PairedContig_3974-snap-gene-1.19"/>
</dbReference>
<evidence type="ECO:0000256" key="2">
    <source>
        <dbReference type="SAM" id="Phobius"/>
    </source>
</evidence>
<protein>
    <submittedName>
        <fullName evidence="3">Uncharacterized protein</fullName>
    </submittedName>
</protein>
<keyword evidence="2" id="KW-1133">Transmembrane helix</keyword>
<feature type="region of interest" description="Disordered" evidence="1">
    <location>
        <begin position="105"/>
        <end position="126"/>
    </location>
</feature>
<feature type="compositionally biased region" description="Low complexity" evidence="1">
    <location>
        <begin position="105"/>
        <end position="119"/>
    </location>
</feature>
<name>A0A1I8EQ23_WUCBA</name>
<dbReference type="AlphaFoldDB" id="A0A1I8EQ23"/>
<evidence type="ECO:0000256" key="1">
    <source>
        <dbReference type="SAM" id="MobiDB-lite"/>
    </source>
</evidence>
<evidence type="ECO:0000313" key="3">
    <source>
        <dbReference type="WBParaSite" id="maker-PairedContig_3974-snap-gene-1.19-mRNA-1"/>
    </source>
</evidence>
<keyword evidence="2" id="KW-0812">Transmembrane</keyword>
<proteinExistence type="predicted"/>
<accession>A0A1I8EQ23</accession>
<organism evidence="3">
    <name type="scientific">Wuchereria bancrofti</name>
    <dbReference type="NCBI Taxonomy" id="6293"/>
    <lineage>
        <taxon>Eukaryota</taxon>
        <taxon>Metazoa</taxon>
        <taxon>Ecdysozoa</taxon>
        <taxon>Nematoda</taxon>
        <taxon>Chromadorea</taxon>
        <taxon>Rhabditida</taxon>
        <taxon>Spirurina</taxon>
        <taxon>Spiruromorpha</taxon>
        <taxon>Filarioidea</taxon>
        <taxon>Onchocercidae</taxon>
        <taxon>Wuchereria</taxon>
    </lineage>
</organism>
<sequence>PQLYHHSVEGTGAANILGEQYVDTDDVQEEKGAIQYEGGAWGKRGVDLGLVGRGERKVDDIRTALQTTLPIILFIRILSVLVFLHQPLFGVCVCMYVCMYCNAADGKSSGSNSGRQQQQLEQHGTQ</sequence>